<dbReference type="PROSITE" id="PS51186">
    <property type="entry name" value="GNAT"/>
    <property type="match status" value="1"/>
</dbReference>
<sequence length="296" mass="31141">MDWTTTHDLDTFLTAAGDFLRTRPAEHTQLLGVTATLAASGPAAYGDRPPRYGWWSGPDGRAAAAFVWTPPRPPLLSPMPGRAAAALLDVLAAGPEPVGGANGTRAAADAFTAAWERRTGRTARLRTHLTLYRLGEPAPPDPAPRGRARPATAADRDLLMDWWGEFARESGGEPSGHAGVVADRLSYGGLTLWEADGRPAAFASRTRTVAGMVRVGPVYTPPELRRNGYAAGATAAVSRAALAAGAGQVLLFADAANRTSTALYERLGYRPVGDHRRYDFPPASCGTGGTSRPLSS</sequence>
<comment type="caution">
    <text evidence="2">The sequence shown here is derived from an EMBL/GenBank/DDBJ whole genome shotgun (WGS) entry which is preliminary data.</text>
</comment>
<dbReference type="EMBL" id="BAAABY010000024">
    <property type="protein sequence ID" value="GAA0467269.1"/>
    <property type="molecule type" value="Genomic_DNA"/>
</dbReference>
<protein>
    <recommendedName>
        <fullName evidence="1">N-acetyltransferase domain-containing protein</fullName>
    </recommendedName>
</protein>
<name>A0ABN1A4C4_9ACTN</name>
<accession>A0ABN1A4C4</accession>
<dbReference type="InterPro" id="IPR016181">
    <property type="entry name" value="Acyl_CoA_acyltransferase"/>
</dbReference>
<dbReference type="SUPFAM" id="SSF55729">
    <property type="entry name" value="Acyl-CoA N-acyltransferases (Nat)"/>
    <property type="match status" value="1"/>
</dbReference>
<dbReference type="Gene3D" id="3.40.630.30">
    <property type="match status" value="1"/>
</dbReference>
<dbReference type="Pfam" id="PF08445">
    <property type="entry name" value="FR47"/>
    <property type="match status" value="1"/>
</dbReference>
<gene>
    <name evidence="2" type="ORF">GCM10010361_34310</name>
</gene>
<organism evidence="2 3">
    <name type="scientific">Streptomyces olivaceiscleroticus</name>
    <dbReference type="NCBI Taxonomy" id="68245"/>
    <lineage>
        <taxon>Bacteria</taxon>
        <taxon>Bacillati</taxon>
        <taxon>Actinomycetota</taxon>
        <taxon>Actinomycetes</taxon>
        <taxon>Kitasatosporales</taxon>
        <taxon>Streptomycetaceae</taxon>
        <taxon>Streptomyces</taxon>
    </lineage>
</organism>
<keyword evidence="3" id="KW-1185">Reference proteome</keyword>
<evidence type="ECO:0000259" key="1">
    <source>
        <dbReference type="PROSITE" id="PS51186"/>
    </source>
</evidence>
<feature type="domain" description="N-acetyltransferase" evidence="1">
    <location>
        <begin position="146"/>
        <end position="295"/>
    </location>
</feature>
<evidence type="ECO:0000313" key="2">
    <source>
        <dbReference type="EMBL" id="GAA0467269.1"/>
    </source>
</evidence>
<dbReference type="Proteomes" id="UP001500909">
    <property type="component" value="Unassembled WGS sequence"/>
</dbReference>
<dbReference type="InterPro" id="IPR013653">
    <property type="entry name" value="GCN5-like_dom"/>
</dbReference>
<reference evidence="2 3" key="1">
    <citation type="journal article" date="2019" name="Int. J. Syst. Evol. Microbiol.">
        <title>The Global Catalogue of Microorganisms (GCM) 10K type strain sequencing project: providing services to taxonomists for standard genome sequencing and annotation.</title>
        <authorList>
            <consortium name="The Broad Institute Genomics Platform"/>
            <consortium name="The Broad Institute Genome Sequencing Center for Infectious Disease"/>
            <person name="Wu L."/>
            <person name="Ma J."/>
        </authorList>
    </citation>
    <scope>NUCLEOTIDE SEQUENCE [LARGE SCALE GENOMIC DNA]</scope>
    <source>
        <strain evidence="2 3">JCM 4805</strain>
    </source>
</reference>
<evidence type="ECO:0000313" key="3">
    <source>
        <dbReference type="Proteomes" id="UP001500909"/>
    </source>
</evidence>
<proteinExistence type="predicted"/>
<dbReference type="InterPro" id="IPR000182">
    <property type="entry name" value="GNAT_dom"/>
</dbReference>
<dbReference type="RefSeq" id="WP_346095882.1">
    <property type="nucleotide sequence ID" value="NZ_BAAABY010000024.1"/>
</dbReference>